<dbReference type="EMBL" id="SJPM01000014">
    <property type="protein sequence ID" value="TWT91631.1"/>
    <property type="molecule type" value="Genomic_DNA"/>
</dbReference>
<evidence type="ECO:0000313" key="2">
    <source>
        <dbReference type="EMBL" id="TWT91631.1"/>
    </source>
</evidence>
<evidence type="ECO:0000313" key="3">
    <source>
        <dbReference type="Proteomes" id="UP000316213"/>
    </source>
</evidence>
<organism evidence="2 3">
    <name type="scientific">Neorhodopirellula pilleata</name>
    <dbReference type="NCBI Taxonomy" id="2714738"/>
    <lineage>
        <taxon>Bacteria</taxon>
        <taxon>Pseudomonadati</taxon>
        <taxon>Planctomycetota</taxon>
        <taxon>Planctomycetia</taxon>
        <taxon>Pirellulales</taxon>
        <taxon>Pirellulaceae</taxon>
        <taxon>Neorhodopirellula</taxon>
    </lineage>
</organism>
<sequence>MLMPMLSEADPAESAEGSIDPLRIYPTTDPLASRMVPGVRERQQHPRFLMVIAMSLCRAHRYWSPLIIFLGREVCAGICCQHDCRGSNVLRSVCWFGRVRFA</sequence>
<protein>
    <submittedName>
        <fullName evidence="2">Uncharacterized protein</fullName>
    </submittedName>
</protein>
<gene>
    <name evidence="2" type="ORF">Pla100_50220</name>
</gene>
<evidence type="ECO:0000256" key="1">
    <source>
        <dbReference type="SAM" id="MobiDB-lite"/>
    </source>
</evidence>
<proteinExistence type="predicted"/>
<dbReference type="Proteomes" id="UP000316213">
    <property type="component" value="Unassembled WGS sequence"/>
</dbReference>
<keyword evidence="3" id="KW-1185">Reference proteome</keyword>
<dbReference type="AlphaFoldDB" id="A0A5C5ZXA4"/>
<reference evidence="2 3" key="1">
    <citation type="submission" date="2019-02" db="EMBL/GenBank/DDBJ databases">
        <title>Deep-cultivation of Planctomycetes and their phenomic and genomic characterization uncovers novel biology.</title>
        <authorList>
            <person name="Wiegand S."/>
            <person name="Jogler M."/>
            <person name="Boedeker C."/>
            <person name="Pinto D."/>
            <person name="Vollmers J."/>
            <person name="Rivas-Marin E."/>
            <person name="Kohn T."/>
            <person name="Peeters S.H."/>
            <person name="Heuer A."/>
            <person name="Rast P."/>
            <person name="Oberbeckmann S."/>
            <person name="Bunk B."/>
            <person name="Jeske O."/>
            <person name="Meyerdierks A."/>
            <person name="Storesund J.E."/>
            <person name="Kallscheuer N."/>
            <person name="Luecker S."/>
            <person name="Lage O.M."/>
            <person name="Pohl T."/>
            <person name="Merkel B.J."/>
            <person name="Hornburger P."/>
            <person name="Mueller R.-W."/>
            <person name="Bruemmer F."/>
            <person name="Labrenz M."/>
            <person name="Spormann A.M."/>
            <person name="Op Den Camp H."/>
            <person name="Overmann J."/>
            <person name="Amann R."/>
            <person name="Jetten M.S.M."/>
            <person name="Mascher T."/>
            <person name="Medema M.H."/>
            <person name="Devos D.P."/>
            <person name="Kaster A.-K."/>
            <person name="Ovreas L."/>
            <person name="Rohde M."/>
            <person name="Galperin M.Y."/>
            <person name="Jogler C."/>
        </authorList>
    </citation>
    <scope>NUCLEOTIDE SEQUENCE [LARGE SCALE GENOMIC DNA]</scope>
    <source>
        <strain evidence="2 3">Pla100</strain>
    </source>
</reference>
<accession>A0A5C5ZXA4</accession>
<feature type="region of interest" description="Disordered" evidence="1">
    <location>
        <begin position="1"/>
        <end position="23"/>
    </location>
</feature>
<comment type="caution">
    <text evidence="2">The sequence shown here is derived from an EMBL/GenBank/DDBJ whole genome shotgun (WGS) entry which is preliminary data.</text>
</comment>
<name>A0A5C5ZXA4_9BACT</name>